<dbReference type="HOGENOM" id="CLU_2158593_0_0_1"/>
<evidence type="ECO:0000313" key="2">
    <source>
        <dbReference type="EMBL" id="KDR67125.1"/>
    </source>
</evidence>
<reference evidence="3" key="1">
    <citation type="journal article" date="2014" name="Proc. Natl. Acad. Sci. U.S.A.">
        <title>Extensive sampling of basidiomycete genomes demonstrates inadequacy of the white-rot/brown-rot paradigm for wood decay fungi.</title>
        <authorList>
            <person name="Riley R."/>
            <person name="Salamov A.A."/>
            <person name="Brown D.W."/>
            <person name="Nagy L.G."/>
            <person name="Floudas D."/>
            <person name="Held B.W."/>
            <person name="Levasseur A."/>
            <person name="Lombard V."/>
            <person name="Morin E."/>
            <person name="Otillar R."/>
            <person name="Lindquist E.A."/>
            <person name="Sun H."/>
            <person name="LaButti K.M."/>
            <person name="Schmutz J."/>
            <person name="Jabbour D."/>
            <person name="Luo H."/>
            <person name="Baker S.E."/>
            <person name="Pisabarro A.G."/>
            <person name="Walton J.D."/>
            <person name="Blanchette R.A."/>
            <person name="Henrissat B."/>
            <person name="Martin F."/>
            <person name="Cullen D."/>
            <person name="Hibbett D.S."/>
            <person name="Grigoriev I.V."/>
        </authorList>
    </citation>
    <scope>NUCLEOTIDE SEQUENCE [LARGE SCALE GENOMIC DNA]</scope>
    <source>
        <strain evidence="3">CBS 339.88</strain>
    </source>
</reference>
<dbReference type="Proteomes" id="UP000027222">
    <property type="component" value="Unassembled WGS sequence"/>
</dbReference>
<accession>A0A067S8C7</accession>
<sequence length="111" mass="12345">MRSSRGIYESWVKGKGIVLAGTSSAETCELEGRLKSGGAEHRMEEFRSGTVECHVERQPGYEEEKTKRAETIASTSTNRRLHEWRIASQKDAAGTHLKRFGGTKDSKRCGS</sequence>
<gene>
    <name evidence="2" type="ORF">GALMADRAFT_232179</name>
</gene>
<name>A0A067S8C7_GALM3</name>
<feature type="compositionally biased region" description="Basic and acidic residues" evidence="1">
    <location>
        <begin position="57"/>
        <end position="70"/>
    </location>
</feature>
<dbReference type="AlphaFoldDB" id="A0A067S8C7"/>
<organism evidence="2 3">
    <name type="scientific">Galerina marginata (strain CBS 339.88)</name>
    <dbReference type="NCBI Taxonomy" id="685588"/>
    <lineage>
        <taxon>Eukaryota</taxon>
        <taxon>Fungi</taxon>
        <taxon>Dikarya</taxon>
        <taxon>Basidiomycota</taxon>
        <taxon>Agaricomycotina</taxon>
        <taxon>Agaricomycetes</taxon>
        <taxon>Agaricomycetidae</taxon>
        <taxon>Agaricales</taxon>
        <taxon>Agaricineae</taxon>
        <taxon>Strophariaceae</taxon>
        <taxon>Galerina</taxon>
    </lineage>
</organism>
<dbReference type="EMBL" id="KL142417">
    <property type="protein sequence ID" value="KDR67125.1"/>
    <property type="molecule type" value="Genomic_DNA"/>
</dbReference>
<evidence type="ECO:0000256" key="1">
    <source>
        <dbReference type="SAM" id="MobiDB-lite"/>
    </source>
</evidence>
<protein>
    <submittedName>
        <fullName evidence="2">Uncharacterized protein</fullName>
    </submittedName>
</protein>
<feature type="region of interest" description="Disordered" evidence="1">
    <location>
        <begin position="57"/>
        <end position="76"/>
    </location>
</feature>
<keyword evidence="3" id="KW-1185">Reference proteome</keyword>
<evidence type="ECO:0000313" key="3">
    <source>
        <dbReference type="Proteomes" id="UP000027222"/>
    </source>
</evidence>
<proteinExistence type="predicted"/>